<evidence type="ECO:0000313" key="3">
    <source>
        <dbReference type="EMBL" id="KKK73045.1"/>
    </source>
</evidence>
<comment type="caution">
    <text evidence="3">The sequence shown here is derived from an EMBL/GenBank/DDBJ whole genome shotgun (WGS) entry which is preliminary data.</text>
</comment>
<dbReference type="EMBL" id="LAZR01056968">
    <property type="protein sequence ID" value="KKK73045.1"/>
    <property type="molecule type" value="Genomic_DNA"/>
</dbReference>
<dbReference type="Gene3D" id="3.40.50.720">
    <property type="entry name" value="NAD(P)-binding Rossmann-like Domain"/>
    <property type="match status" value="1"/>
</dbReference>
<dbReference type="AlphaFoldDB" id="A0A0F8YH59"/>
<dbReference type="SUPFAM" id="SSF55347">
    <property type="entry name" value="Glyceraldehyde-3-phosphate dehydrogenase-like, C-terminal domain"/>
    <property type="match status" value="1"/>
</dbReference>
<feature type="domain" description="Glyceraldehyde 3-phosphate dehydrogenase catalytic" evidence="2">
    <location>
        <begin position="1"/>
        <end position="53"/>
    </location>
</feature>
<dbReference type="GO" id="GO:0016620">
    <property type="term" value="F:oxidoreductase activity, acting on the aldehyde or oxo group of donors, NAD or NADP as acceptor"/>
    <property type="evidence" value="ECO:0007669"/>
    <property type="project" value="InterPro"/>
</dbReference>
<protein>
    <recommendedName>
        <fullName evidence="2">Glyceraldehyde 3-phosphate dehydrogenase catalytic domain-containing protein</fullName>
    </recommendedName>
</protein>
<gene>
    <name evidence="3" type="ORF">LCGC14_2897790</name>
</gene>
<reference evidence="3" key="1">
    <citation type="journal article" date="2015" name="Nature">
        <title>Complex archaea that bridge the gap between prokaryotes and eukaryotes.</title>
        <authorList>
            <person name="Spang A."/>
            <person name="Saw J.H."/>
            <person name="Jorgensen S.L."/>
            <person name="Zaremba-Niedzwiedzka K."/>
            <person name="Martijn J."/>
            <person name="Lind A.E."/>
            <person name="van Eijk R."/>
            <person name="Schleper C."/>
            <person name="Guy L."/>
            <person name="Ettema T.J."/>
        </authorList>
    </citation>
    <scope>NUCLEOTIDE SEQUENCE</scope>
</reference>
<accession>A0A0F8YH59</accession>
<dbReference type="InterPro" id="IPR020829">
    <property type="entry name" value="GlycerAld_3-P_DH_cat"/>
</dbReference>
<dbReference type="PANTHER" id="PTHR10836">
    <property type="entry name" value="GLYCERALDEHYDE 3-PHOSPHATE DEHYDROGENASE"/>
    <property type="match status" value="1"/>
</dbReference>
<proteinExistence type="predicted"/>
<keyword evidence="1" id="KW-0560">Oxidoreductase</keyword>
<sequence>FKAASEGELKGVLGYTQEEVVSQDFVSDPRTSIFDAGAGMELNSKFYKLVCWYDNEAGFSNKMVDLAQHVASL</sequence>
<organism evidence="3">
    <name type="scientific">marine sediment metagenome</name>
    <dbReference type="NCBI Taxonomy" id="412755"/>
    <lineage>
        <taxon>unclassified sequences</taxon>
        <taxon>metagenomes</taxon>
        <taxon>ecological metagenomes</taxon>
    </lineage>
</organism>
<name>A0A0F8YH59_9ZZZZ</name>
<dbReference type="PANTHER" id="PTHR10836:SF76">
    <property type="entry name" value="GLYCERALDEHYDE-3-PHOSPHATE DEHYDROGENASE-RELATED"/>
    <property type="match status" value="1"/>
</dbReference>
<dbReference type="Gene3D" id="3.30.360.10">
    <property type="entry name" value="Dihydrodipicolinate Reductase, domain 2"/>
    <property type="match status" value="1"/>
</dbReference>
<evidence type="ECO:0000259" key="2">
    <source>
        <dbReference type="Pfam" id="PF02800"/>
    </source>
</evidence>
<dbReference type="Pfam" id="PF02800">
    <property type="entry name" value="Gp_dh_C"/>
    <property type="match status" value="1"/>
</dbReference>
<dbReference type="InterPro" id="IPR020831">
    <property type="entry name" value="GlycerAld/Erythrose_P_DH"/>
</dbReference>
<evidence type="ECO:0000256" key="1">
    <source>
        <dbReference type="ARBA" id="ARBA00023002"/>
    </source>
</evidence>
<feature type="non-terminal residue" evidence="3">
    <location>
        <position position="1"/>
    </location>
</feature>